<dbReference type="InterPro" id="IPR013113">
    <property type="entry name" value="SIP_FAD-bd"/>
</dbReference>
<proteinExistence type="predicted"/>
<dbReference type="RefSeq" id="WP_428831001.1">
    <property type="nucleotide sequence ID" value="NZ_BAAAON010000001.1"/>
</dbReference>
<dbReference type="SUPFAM" id="SSF63380">
    <property type="entry name" value="Riboflavin synthase domain-like"/>
    <property type="match status" value="1"/>
</dbReference>
<comment type="caution">
    <text evidence="3">The sequence shown here is derived from an EMBL/GenBank/DDBJ whole genome shotgun (WGS) entry which is preliminary data.</text>
</comment>
<dbReference type="Gene3D" id="2.40.30.10">
    <property type="entry name" value="Translation factors"/>
    <property type="match status" value="1"/>
</dbReference>
<dbReference type="InterPro" id="IPR007037">
    <property type="entry name" value="SIP_rossman_dom"/>
</dbReference>
<evidence type="ECO:0000313" key="4">
    <source>
        <dbReference type="Proteomes" id="UP001500974"/>
    </source>
</evidence>
<feature type="region of interest" description="Disordered" evidence="1">
    <location>
        <begin position="1"/>
        <end position="20"/>
    </location>
</feature>
<dbReference type="Proteomes" id="UP001500974">
    <property type="component" value="Unassembled WGS sequence"/>
</dbReference>
<dbReference type="Pfam" id="PF04954">
    <property type="entry name" value="SIP"/>
    <property type="match status" value="1"/>
</dbReference>
<dbReference type="EMBL" id="BAAAON010000001">
    <property type="protein sequence ID" value="GAA2172966.1"/>
    <property type="molecule type" value="Genomic_DNA"/>
</dbReference>
<dbReference type="InterPro" id="IPR017927">
    <property type="entry name" value="FAD-bd_FR_type"/>
</dbReference>
<dbReference type="Gene3D" id="3.40.50.80">
    <property type="entry name" value="Nucleotide-binding domain of ferredoxin-NADP reductase (FNR) module"/>
    <property type="match status" value="1"/>
</dbReference>
<dbReference type="Pfam" id="PF08021">
    <property type="entry name" value="FAD_binding_9"/>
    <property type="match status" value="1"/>
</dbReference>
<dbReference type="InterPro" id="IPR039374">
    <property type="entry name" value="SIP_fam"/>
</dbReference>
<feature type="domain" description="FAD-binding FR-type" evidence="2">
    <location>
        <begin position="29"/>
        <end position="169"/>
    </location>
</feature>
<dbReference type="InterPro" id="IPR039261">
    <property type="entry name" value="FNR_nucleotide-bd"/>
</dbReference>
<dbReference type="PROSITE" id="PS51384">
    <property type="entry name" value="FAD_FR"/>
    <property type="match status" value="1"/>
</dbReference>
<keyword evidence="4" id="KW-1185">Reference proteome</keyword>
<evidence type="ECO:0000313" key="3">
    <source>
        <dbReference type="EMBL" id="GAA2172966.1"/>
    </source>
</evidence>
<organism evidence="3 4">
    <name type="scientific">Arthrobacter parietis</name>
    <dbReference type="NCBI Taxonomy" id="271434"/>
    <lineage>
        <taxon>Bacteria</taxon>
        <taxon>Bacillati</taxon>
        <taxon>Actinomycetota</taxon>
        <taxon>Actinomycetes</taxon>
        <taxon>Micrococcales</taxon>
        <taxon>Micrococcaceae</taxon>
        <taxon>Arthrobacter</taxon>
    </lineage>
</organism>
<name>A0ABN3AP48_9MICC</name>
<accession>A0ABN3AP48</accession>
<dbReference type="CDD" id="cd06193">
    <property type="entry name" value="siderophore_interacting"/>
    <property type="match status" value="1"/>
</dbReference>
<dbReference type="PANTHER" id="PTHR30157:SF0">
    <property type="entry name" value="NADPH-DEPENDENT FERRIC-CHELATE REDUCTASE"/>
    <property type="match status" value="1"/>
</dbReference>
<reference evidence="3 4" key="1">
    <citation type="journal article" date="2019" name="Int. J. Syst. Evol. Microbiol.">
        <title>The Global Catalogue of Microorganisms (GCM) 10K type strain sequencing project: providing services to taxonomists for standard genome sequencing and annotation.</title>
        <authorList>
            <consortium name="The Broad Institute Genomics Platform"/>
            <consortium name="The Broad Institute Genome Sequencing Center for Infectious Disease"/>
            <person name="Wu L."/>
            <person name="Ma J."/>
        </authorList>
    </citation>
    <scope>NUCLEOTIDE SEQUENCE [LARGE SCALE GENOMIC DNA]</scope>
    <source>
        <strain evidence="3 4">JCM 14917</strain>
    </source>
</reference>
<gene>
    <name evidence="3" type="ORF">GCM10009784_05490</name>
</gene>
<sequence>MTEVSTRHNRSAAAPSKTSAGNQAVIPAVRAFNVVVNRVERISSNFRRITFGGACLSDFGVQGSTLDLRIKVMIPPANGACADLGALMDGEGSGWYQQWLSLEPSERGDMRTYTVRDSRCDQETPELDVDFVMHFDAAGNGGPASQWAAAAEPGDRVWLIGPNIHAASCSTAGAYGGIEWRPGLAQNVLLAGDETAVPAISAILESLPKDIKGHAFLEVPHGSDCQDIQTRSGVGISWLVRGGRPHGELLDAAVRQAVRVPGWVSLSAPFRVSLGSDTPSGQALAAAAGRAGGPERAAGPEPEDIDVDKTILWETPQLLDAAALDGSLNPDKPSGALPFYAWIAGEAAVVRGLRRYLVRDVGIDRKQVAFMGYWRQGKAEG</sequence>
<evidence type="ECO:0000259" key="2">
    <source>
        <dbReference type="PROSITE" id="PS51384"/>
    </source>
</evidence>
<protein>
    <recommendedName>
        <fullName evidence="2">FAD-binding FR-type domain-containing protein</fullName>
    </recommendedName>
</protein>
<evidence type="ECO:0000256" key="1">
    <source>
        <dbReference type="SAM" id="MobiDB-lite"/>
    </source>
</evidence>
<dbReference type="InterPro" id="IPR017938">
    <property type="entry name" value="Riboflavin_synthase-like_b-brl"/>
</dbReference>
<dbReference type="PANTHER" id="PTHR30157">
    <property type="entry name" value="FERRIC REDUCTASE, NADPH-DEPENDENT"/>
    <property type="match status" value="1"/>
</dbReference>